<proteinExistence type="predicted"/>
<accession>A0A497JGH4</accession>
<reference evidence="2 3" key="1">
    <citation type="submission" date="2018-06" db="EMBL/GenBank/DDBJ databases">
        <title>Extensive metabolic versatility and redundancy in microbially diverse, dynamic hydrothermal sediments.</title>
        <authorList>
            <person name="Dombrowski N."/>
            <person name="Teske A."/>
            <person name="Baker B.J."/>
        </authorList>
    </citation>
    <scope>NUCLEOTIDE SEQUENCE [LARGE SCALE GENOMIC DNA]</scope>
    <source>
        <strain evidence="2">B9_G13</strain>
    </source>
</reference>
<name>A0A497JGH4_9ARCH</name>
<dbReference type="Pfam" id="PF01381">
    <property type="entry name" value="HTH_3"/>
    <property type="match status" value="1"/>
</dbReference>
<dbReference type="SMART" id="SM00530">
    <property type="entry name" value="HTH_XRE"/>
    <property type="match status" value="1"/>
</dbReference>
<feature type="domain" description="HTH cro/C1-type" evidence="1">
    <location>
        <begin position="67"/>
        <end position="121"/>
    </location>
</feature>
<evidence type="ECO:0000313" key="3">
    <source>
        <dbReference type="Proteomes" id="UP000277633"/>
    </source>
</evidence>
<gene>
    <name evidence="2" type="ORF">DRO07_02865</name>
</gene>
<sequence length="121" mass="13819">MRCEVCGREAKLIRAEIEGAELLVCSKCASLGKPLYKPEGKSKLFARKDYPKIEEPFTLIENYGEVIRKAREKKGLTREELAKKLFEKESVLQRIEANKLEPSDALVLKLEKVLGITLREQ</sequence>
<evidence type="ECO:0000259" key="1">
    <source>
        <dbReference type="PROSITE" id="PS50943"/>
    </source>
</evidence>
<dbReference type="PROSITE" id="PS50943">
    <property type="entry name" value="HTH_CROC1"/>
    <property type="match status" value="1"/>
</dbReference>
<dbReference type="EMBL" id="QMWO01000107">
    <property type="protein sequence ID" value="RLG68969.1"/>
    <property type="molecule type" value="Genomic_DNA"/>
</dbReference>
<dbReference type="Gene3D" id="1.10.260.40">
    <property type="entry name" value="lambda repressor-like DNA-binding domains"/>
    <property type="match status" value="1"/>
</dbReference>
<dbReference type="InterPro" id="IPR058562">
    <property type="entry name" value="MJ0586_N"/>
</dbReference>
<dbReference type="InterPro" id="IPR010982">
    <property type="entry name" value="Lambda_DNA-bd_dom_sf"/>
</dbReference>
<dbReference type="GO" id="GO:0003677">
    <property type="term" value="F:DNA binding"/>
    <property type="evidence" value="ECO:0007669"/>
    <property type="project" value="InterPro"/>
</dbReference>
<dbReference type="SUPFAM" id="SSF47413">
    <property type="entry name" value="lambda repressor-like DNA-binding domains"/>
    <property type="match status" value="1"/>
</dbReference>
<evidence type="ECO:0000313" key="2">
    <source>
        <dbReference type="EMBL" id="RLG68969.1"/>
    </source>
</evidence>
<dbReference type="AlphaFoldDB" id="A0A497JGH4"/>
<comment type="caution">
    <text evidence="2">The sequence shown here is derived from an EMBL/GenBank/DDBJ whole genome shotgun (WGS) entry which is preliminary data.</text>
</comment>
<dbReference type="InterPro" id="IPR001387">
    <property type="entry name" value="Cro/C1-type_HTH"/>
</dbReference>
<dbReference type="Proteomes" id="UP000277633">
    <property type="component" value="Unassembled WGS sequence"/>
</dbReference>
<protein>
    <submittedName>
        <fullName evidence="2">TIGR00270 family protein</fullName>
    </submittedName>
</protein>
<organism evidence="2 3">
    <name type="scientific">Candidatus Iainarchaeum sp</name>
    <dbReference type="NCBI Taxonomy" id="3101447"/>
    <lineage>
        <taxon>Archaea</taxon>
        <taxon>Candidatus Iainarchaeota</taxon>
        <taxon>Candidatus Iainarchaeia</taxon>
        <taxon>Candidatus Iainarchaeales</taxon>
        <taxon>Candidatus Iainarchaeaceae</taxon>
        <taxon>Candidatus Iainarchaeum</taxon>
    </lineage>
</organism>
<dbReference type="CDD" id="cd00093">
    <property type="entry name" value="HTH_XRE"/>
    <property type="match status" value="1"/>
</dbReference>
<dbReference type="Pfam" id="PF26602">
    <property type="entry name" value="HVO_2718_N"/>
    <property type="match status" value="1"/>
</dbReference>